<evidence type="ECO:0000313" key="2">
    <source>
        <dbReference type="Proteomes" id="UP000886523"/>
    </source>
</evidence>
<dbReference type="Proteomes" id="UP000886523">
    <property type="component" value="Unassembled WGS sequence"/>
</dbReference>
<name>A0A9P6B9A4_9AGAM</name>
<protein>
    <submittedName>
        <fullName evidence="1">Uncharacterized protein</fullName>
    </submittedName>
</protein>
<keyword evidence="2" id="KW-1185">Reference proteome</keyword>
<gene>
    <name evidence="1" type="ORF">BS47DRAFT_927499</name>
</gene>
<reference evidence="1" key="1">
    <citation type="journal article" date="2020" name="Nat. Commun.">
        <title>Large-scale genome sequencing of mycorrhizal fungi provides insights into the early evolution of symbiotic traits.</title>
        <authorList>
            <person name="Miyauchi S."/>
            <person name="Kiss E."/>
            <person name="Kuo A."/>
            <person name="Drula E."/>
            <person name="Kohler A."/>
            <person name="Sanchez-Garcia M."/>
            <person name="Morin E."/>
            <person name="Andreopoulos B."/>
            <person name="Barry K.W."/>
            <person name="Bonito G."/>
            <person name="Buee M."/>
            <person name="Carver A."/>
            <person name="Chen C."/>
            <person name="Cichocki N."/>
            <person name="Clum A."/>
            <person name="Culley D."/>
            <person name="Crous P.W."/>
            <person name="Fauchery L."/>
            <person name="Girlanda M."/>
            <person name="Hayes R.D."/>
            <person name="Keri Z."/>
            <person name="LaButti K."/>
            <person name="Lipzen A."/>
            <person name="Lombard V."/>
            <person name="Magnuson J."/>
            <person name="Maillard F."/>
            <person name="Murat C."/>
            <person name="Nolan M."/>
            <person name="Ohm R.A."/>
            <person name="Pangilinan J."/>
            <person name="Pereira M.F."/>
            <person name="Perotto S."/>
            <person name="Peter M."/>
            <person name="Pfister S."/>
            <person name="Riley R."/>
            <person name="Sitrit Y."/>
            <person name="Stielow J.B."/>
            <person name="Szollosi G."/>
            <person name="Zifcakova L."/>
            <person name="Stursova M."/>
            <person name="Spatafora J.W."/>
            <person name="Tedersoo L."/>
            <person name="Vaario L.M."/>
            <person name="Yamada A."/>
            <person name="Yan M."/>
            <person name="Wang P."/>
            <person name="Xu J."/>
            <person name="Bruns T."/>
            <person name="Baldrian P."/>
            <person name="Vilgalys R."/>
            <person name="Dunand C."/>
            <person name="Henrissat B."/>
            <person name="Grigoriev I.V."/>
            <person name="Hibbett D."/>
            <person name="Nagy L.G."/>
            <person name="Martin F.M."/>
        </authorList>
    </citation>
    <scope>NUCLEOTIDE SEQUENCE</scope>
    <source>
        <strain evidence="1">UP504</strain>
    </source>
</reference>
<dbReference type="EMBL" id="MU128914">
    <property type="protein sequence ID" value="KAF9520098.1"/>
    <property type="molecule type" value="Genomic_DNA"/>
</dbReference>
<organism evidence="1 2">
    <name type="scientific">Hydnum rufescens UP504</name>
    <dbReference type="NCBI Taxonomy" id="1448309"/>
    <lineage>
        <taxon>Eukaryota</taxon>
        <taxon>Fungi</taxon>
        <taxon>Dikarya</taxon>
        <taxon>Basidiomycota</taxon>
        <taxon>Agaricomycotina</taxon>
        <taxon>Agaricomycetes</taxon>
        <taxon>Cantharellales</taxon>
        <taxon>Hydnaceae</taxon>
        <taxon>Hydnum</taxon>
    </lineage>
</organism>
<proteinExistence type="predicted"/>
<evidence type="ECO:0000313" key="1">
    <source>
        <dbReference type="EMBL" id="KAF9520098.1"/>
    </source>
</evidence>
<dbReference type="AlphaFoldDB" id="A0A9P6B9A4"/>
<comment type="caution">
    <text evidence="1">The sequence shown here is derived from an EMBL/GenBank/DDBJ whole genome shotgun (WGS) entry which is preliminary data.</text>
</comment>
<accession>A0A9P6B9A4</accession>
<sequence length="181" mass="20585">MAGDPFCEIALNPQSGLRPLLDAHVTHASPYHEPGAGGHHYVVVRIRSPKGELAQIRSLWLRCQRKPRASMPPLHKLLKGNREIPAVDSVKLCSDERRLRNTATDSVISSSRFQNVQVKHLLPLLGIIHSVSASYGLFWVVFPHYCRHSESSGRRLGQPNKTWPLEDIIYGFKIWYRQEHP</sequence>